<reference evidence="11" key="1">
    <citation type="journal article" date="2020" name="Biotechnol. Biofuels">
        <title>New insights from the biogas microbiome by comprehensive genome-resolved metagenomics of nearly 1600 species originating from multiple anaerobic digesters.</title>
        <authorList>
            <person name="Campanaro S."/>
            <person name="Treu L."/>
            <person name="Rodriguez-R L.M."/>
            <person name="Kovalovszki A."/>
            <person name="Ziels R.M."/>
            <person name="Maus I."/>
            <person name="Zhu X."/>
            <person name="Kougias P.G."/>
            <person name="Basile A."/>
            <person name="Luo G."/>
            <person name="Schluter A."/>
            <person name="Konstantinidis K.T."/>
            <person name="Angelidaki I."/>
        </authorList>
    </citation>
    <scope>NUCLEOTIDE SEQUENCE</scope>
    <source>
        <strain evidence="11">AS06rmzACSIP_7</strain>
    </source>
</reference>
<keyword evidence="7" id="KW-0238">DNA-binding</keyword>
<evidence type="ECO:0000256" key="9">
    <source>
        <dbReference type="ARBA" id="ARBA00025185"/>
    </source>
</evidence>
<dbReference type="InterPro" id="IPR036388">
    <property type="entry name" value="WH-like_DNA-bd_sf"/>
</dbReference>
<evidence type="ECO:0000256" key="3">
    <source>
        <dbReference type="ARBA" id="ARBA00011738"/>
    </source>
</evidence>
<gene>
    <name evidence="11" type="ORF">GXY80_11090</name>
</gene>
<dbReference type="PANTHER" id="PTHR33238:SF7">
    <property type="entry name" value="IRON-DEPENDENT TRANSCRIPTIONAL REGULATOR"/>
    <property type="match status" value="1"/>
</dbReference>
<dbReference type="GO" id="GO:0046983">
    <property type="term" value="F:protein dimerization activity"/>
    <property type="evidence" value="ECO:0007669"/>
    <property type="project" value="InterPro"/>
</dbReference>
<proteinExistence type="inferred from homology"/>
<evidence type="ECO:0000256" key="1">
    <source>
        <dbReference type="ARBA" id="ARBA00004496"/>
    </source>
</evidence>
<dbReference type="SUPFAM" id="SSF46785">
    <property type="entry name" value="Winged helix' DNA-binding domain"/>
    <property type="match status" value="1"/>
</dbReference>
<comment type="similarity">
    <text evidence="2">Belongs to the DtxR/MntR family.</text>
</comment>
<dbReference type="Proteomes" id="UP000777265">
    <property type="component" value="Unassembled WGS sequence"/>
</dbReference>
<sequence>MTKFHHATEQEDITVADTLTASLEDYLEAIFHIASDRQAVKPRDIARRLKVSYASVTGALRSLAEKKLINYAPYDLVTLTSAGVDVAKDVVRRHEVLHDFLVDVLAVDDEEAGAAACRMEHSIPRTVMDRLIRFVEFVQTCPRGGNKWIQGFSYHCDHDGTQENCEKCITSCLEETRKKAHQGGNNRMVPSKLKDMKPGQKCKIIKVRGRGETNKRILEMGVTPGSVVELKRIAPLGDPIDVKVRGYHLSLRKDEAEGIDVEVI</sequence>
<dbReference type="InterPro" id="IPR038157">
    <property type="entry name" value="FeoA_core_dom"/>
</dbReference>
<dbReference type="InterPro" id="IPR001367">
    <property type="entry name" value="Fe_dep_repressor"/>
</dbReference>
<dbReference type="InterPro" id="IPR008988">
    <property type="entry name" value="Transcriptional_repressor_C"/>
</dbReference>
<dbReference type="InterPro" id="IPR022689">
    <property type="entry name" value="Iron_dep_repressor"/>
</dbReference>
<dbReference type="SUPFAM" id="SSF47979">
    <property type="entry name" value="Iron-dependent repressor protein, dimerization domain"/>
    <property type="match status" value="1"/>
</dbReference>
<dbReference type="Pfam" id="PF01325">
    <property type="entry name" value="Fe_dep_repress"/>
    <property type="match status" value="1"/>
</dbReference>
<dbReference type="InterPro" id="IPR050536">
    <property type="entry name" value="DtxR_MntR_Metal-Reg"/>
</dbReference>
<dbReference type="GO" id="GO:0046914">
    <property type="term" value="F:transition metal ion binding"/>
    <property type="evidence" value="ECO:0007669"/>
    <property type="project" value="InterPro"/>
</dbReference>
<evidence type="ECO:0000259" key="10">
    <source>
        <dbReference type="PROSITE" id="PS50944"/>
    </source>
</evidence>
<dbReference type="SMART" id="SM00899">
    <property type="entry name" value="FeoA"/>
    <property type="match status" value="1"/>
</dbReference>
<name>A0A971M524_9BACT</name>
<dbReference type="Gene3D" id="2.30.30.90">
    <property type="match status" value="1"/>
</dbReference>
<keyword evidence="6" id="KW-0805">Transcription regulation</keyword>
<dbReference type="SMART" id="SM00529">
    <property type="entry name" value="HTH_DTXR"/>
    <property type="match status" value="1"/>
</dbReference>
<comment type="subcellular location">
    <subcellularLocation>
        <location evidence="1">Cytoplasm</location>
    </subcellularLocation>
</comment>
<evidence type="ECO:0000256" key="4">
    <source>
        <dbReference type="ARBA" id="ARBA00022386"/>
    </source>
</evidence>
<dbReference type="AlphaFoldDB" id="A0A971M524"/>
<dbReference type="Pfam" id="PF02742">
    <property type="entry name" value="Fe_dep_repr_C"/>
    <property type="match status" value="1"/>
</dbReference>
<evidence type="ECO:0000313" key="12">
    <source>
        <dbReference type="Proteomes" id="UP000777265"/>
    </source>
</evidence>
<dbReference type="SUPFAM" id="SSF50037">
    <property type="entry name" value="C-terminal domain of transcriptional repressors"/>
    <property type="match status" value="1"/>
</dbReference>
<dbReference type="PANTHER" id="PTHR33238">
    <property type="entry name" value="IRON (METAL) DEPENDENT REPRESSOR, DTXR FAMILY"/>
    <property type="match status" value="1"/>
</dbReference>
<keyword evidence="8" id="KW-0804">Transcription</keyword>
<comment type="caution">
    <text evidence="11">The sequence shown here is derived from an EMBL/GenBank/DDBJ whole genome shotgun (WGS) entry which is preliminary data.</text>
</comment>
<dbReference type="Pfam" id="PF04023">
    <property type="entry name" value="FeoA"/>
    <property type="match status" value="1"/>
</dbReference>
<dbReference type="Gene3D" id="1.10.60.10">
    <property type="entry name" value="Iron dependent repressor, metal binding and dimerisation domain"/>
    <property type="match status" value="1"/>
</dbReference>
<dbReference type="InterPro" id="IPR007167">
    <property type="entry name" value="Fe-transptr_FeoA-like"/>
</dbReference>
<evidence type="ECO:0000256" key="5">
    <source>
        <dbReference type="ARBA" id="ARBA00023004"/>
    </source>
</evidence>
<dbReference type="GO" id="GO:0003677">
    <property type="term" value="F:DNA binding"/>
    <property type="evidence" value="ECO:0007669"/>
    <property type="project" value="UniProtKB-KW"/>
</dbReference>
<organism evidence="11 12">
    <name type="scientific">Syntrophorhabdus aromaticivorans</name>
    <dbReference type="NCBI Taxonomy" id="328301"/>
    <lineage>
        <taxon>Bacteria</taxon>
        <taxon>Pseudomonadati</taxon>
        <taxon>Thermodesulfobacteriota</taxon>
        <taxon>Syntrophorhabdia</taxon>
        <taxon>Syntrophorhabdales</taxon>
        <taxon>Syntrophorhabdaceae</taxon>
        <taxon>Syntrophorhabdus</taxon>
    </lineage>
</organism>
<protein>
    <recommendedName>
        <fullName evidence="4">Transcriptional regulator MntR</fullName>
    </recommendedName>
</protein>
<feature type="domain" description="HTH dtxR-type" evidence="10">
    <location>
        <begin position="19"/>
        <end position="80"/>
    </location>
</feature>
<accession>A0A971M524</accession>
<evidence type="ECO:0000256" key="7">
    <source>
        <dbReference type="ARBA" id="ARBA00023125"/>
    </source>
</evidence>
<dbReference type="PROSITE" id="PS50944">
    <property type="entry name" value="HTH_DTXR"/>
    <property type="match status" value="1"/>
</dbReference>
<evidence type="ECO:0000256" key="2">
    <source>
        <dbReference type="ARBA" id="ARBA00007871"/>
    </source>
</evidence>
<comment type="subunit">
    <text evidence="3">Homodimer.</text>
</comment>
<dbReference type="EMBL" id="JAAYEE010000202">
    <property type="protein sequence ID" value="NLW36008.1"/>
    <property type="molecule type" value="Genomic_DNA"/>
</dbReference>
<evidence type="ECO:0000313" key="11">
    <source>
        <dbReference type="EMBL" id="NLW36008.1"/>
    </source>
</evidence>
<dbReference type="GO" id="GO:0003700">
    <property type="term" value="F:DNA-binding transcription factor activity"/>
    <property type="evidence" value="ECO:0007669"/>
    <property type="project" value="InterPro"/>
</dbReference>
<comment type="function">
    <text evidence="9">In the presence of manganese, represses expression of mntH and mntS. Up-regulates expression of mntP.</text>
</comment>
<keyword evidence="5" id="KW-0408">Iron</keyword>
<dbReference type="Gene3D" id="1.10.10.10">
    <property type="entry name" value="Winged helix-like DNA-binding domain superfamily/Winged helix DNA-binding domain"/>
    <property type="match status" value="1"/>
</dbReference>
<dbReference type="InterPro" id="IPR036421">
    <property type="entry name" value="Fe_dep_repressor_sf"/>
</dbReference>
<dbReference type="InterPro" id="IPR036390">
    <property type="entry name" value="WH_DNA-bd_sf"/>
</dbReference>
<dbReference type="InterPro" id="IPR022687">
    <property type="entry name" value="HTH_DTXR"/>
</dbReference>
<dbReference type="GO" id="GO:0005737">
    <property type="term" value="C:cytoplasm"/>
    <property type="evidence" value="ECO:0007669"/>
    <property type="project" value="UniProtKB-SubCell"/>
</dbReference>
<evidence type="ECO:0000256" key="6">
    <source>
        <dbReference type="ARBA" id="ARBA00023015"/>
    </source>
</evidence>
<reference evidence="11" key="2">
    <citation type="submission" date="2020-01" db="EMBL/GenBank/DDBJ databases">
        <authorList>
            <person name="Campanaro S."/>
        </authorList>
    </citation>
    <scope>NUCLEOTIDE SEQUENCE</scope>
    <source>
        <strain evidence="11">AS06rmzACSIP_7</strain>
    </source>
</reference>
<evidence type="ECO:0000256" key="8">
    <source>
        <dbReference type="ARBA" id="ARBA00023163"/>
    </source>
</evidence>